<evidence type="ECO:0000313" key="2">
    <source>
        <dbReference type="EMBL" id="PQQ01603.1"/>
    </source>
</evidence>
<accession>A0A314Y5P5</accession>
<keyword evidence="3" id="KW-1185">Reference proteome</keyword>
<protein>
    <submittedName>
        <fullName evidence="2">Uncharacterized protein</fullName>
    </submittedName>
</protein>
<sequence>MALESSKPKTGKITPCPAAAMAPSSKTGTSGLFRVASLLMETLLRFSRSALVLHDPPHLLLQSLGYYGGPGIPKPIVKERRLPEEPLLKDLPIDDLRLQN</sequence>
<reference evidence="2 3" key="1">
    <citation type="submission" date="2018-02" db="EMBL/GenBank/DDBJ databases">
        <title>Draft genome of wild Prunus yedoensis var. nudiflora.</title>
        <authorList>
            <person name="Baek S."/>
            <person name="Kim J.-H."/>
            <person name="Choi K."/>
            <person name="Kim G.-B."/>
            <person name="Cho A."/>
            <person name="Jang H."/>
            <person name="Shin C.-H."/>
            <person name="Yu H.-J."/>
            <person name="Mun J.-H."/>
        </authorList>
    </citation>
    <scope>NUCLEOTIDE SEQUENCE [LARGE SCALE GENOMIC DNA]</scope>
    <source>
        <strain evidence="3">cv. Jeju island</strain>
        <tissue evidence="2">Leaf</tissue>
    </source>
</reference>
<dbReference type="AlphaFoldDB" id="A0A314Y5P5"/>
<comment type="caution">
    <text evidence="2">The sequence shown here is derived from an EMBL/GenBank/DDBJ whole genome shotgun (WGS) entry which is preliminary data.</text>
</comment>
<evidence type="ECO:0000313" key="3">
    <source>
        <dbReference type="Proteomes" id="UP000250321"/>
    </source>
</evidence>
<name>A0A314Y5P5_PRUYE</name>
<gene>
    <name evidence="2" type="ORF">Pyn_33203</name>
</gene>
<evidence type="ECO:0000256" key="1">
    <source>
        <dbReference type="SAM" id="MobiDB-lite"/>
    </source>
</evidence>
<proteinExistence type="predicted"/>
<dbReference type="Proteomes" id="UP000250321">
    <property type="component" value="Unassembled WGS sequence"/>
</dbReference>
<organism evidence="2 3">
    <name type="scientific">Prunus yedoensis var. nudiflora</name>
    <dbReference type="NCBI Taxonomy" id="2094558"/>
    <lineage>
        <taxon>Eukaryota</taxon>
        <taxon>Viridiplantae</taxon>
        <taxon>Streptophyta</taxon>
        <taxon>Embryophyta</taxon>
        <taxon>Tracheophyta</taxon>
        <taxon>Spermatophyta</taxon>
        <taxon>Magnoliopsida</taxon>
        <taxon>eudicotyledons</taxon>
        <taxon>Gunneridae</taxon>
        <taxon>Pentapetalae</taxon>
        <taxon>rosids</taxon>
        <taxon>fabids</taxon>
        <taxon>Rosales</taxon>
        <taxon>Rosaceae</taxon>
        <taxon>Amygdaloideae</taxon>
        <taxon>Amygdaleae</taxon>
        <taxon>Prunus</taxon>
    </lineage>
</organism>
<dbReference type="EMBL" id="PJQY01001545">
    <property type="protein sequence ID" value="PQQ01603.1"/>
    <property type="molecule type" value="Genomic_DNA"/>
</dbReference>
<feature type="region of interest" description="Disordered" evidence="1">
    <location>
        <begin position="1"/>
        <end position="26"/>
    </location>
</feature>